<dbReference type="AlphaFoldDB" id="A0A8D8RRD8"/>
<evidence type="ECO:0000313" key="1">
    <source>
        <dbReference type="EMBL" id="CAG6653157.1"/>
    </source>
</evidence>
<dbReference type="EMBL" id="HBUF01172227">
    <property type="protein sequence ID" value="CAG6653157.1"/>
    <property type="molecule type" value="Transcribed_RNA"/>
</dbReference>
<organism evidence="1">
    <name type="scientific">Cacopsylla melanoneura</name>
    <dbReference type="NCBI Taxonomy" id="428564"/>
    <lineage>
        <taxon>Eukaryota</taxon>
        <taxon>Metazoa</taxon>
        <taxon>Ecdysozoa</taxon>
        <taxon>Arthropoda</taxon>
        <taxon>Hexapoda</taxon>
        <taxon>Insecta</taxon>
        <taxon>Pterygota</taxon>
        <taxon>Neoptera</taxon>
        <taxon>Paraneoptera</taxon>
        <taxon>Hemiptera</taxon>
        <taxon>Sternorrhyncha</taxon>
        <taxon>Psylloidea</taxon>
        <taxon>Psyllidae</taxon>
        <taxon>Psyllinae</taxon>
        <taxon>Cacopsylla</taxon>
    </lineage>
</organism>
<sequence>MKIIYFVVQLKQRHNLCGYSWWCARPCSSKHFNEYKIISINILSWDAFNFIPRTLIGSVAVKKTYHMNYGETNKYTLQTITLVYTIQQYIIHGIKKRERERERESQLRH</sequence>
<proteinExistence type="predicted"/>
<name>A0A8D8RRD8_9HEMI</name>
<dbReference type="EMBL" id="HBUF01172228">
    <property type="protein sequence ID" value="CAG6653158.1"/>
    <property type="molecule type" value="Transcribed_RNA"/>
</dbReference>
<reference evidence="1" key="1">
    <citation type="submission" date="2021-05" db="EMBL/GenBank/DDBJ databases">
        <authorList>
            <person name="Alioto T."/>
            <person name="Alioto T."/>
            <person name="Gomez Garrido J."/>
        </authorList>
    </citation>
    <scope>NUCLEOTIDE SEQUENCE</scope>
</reference>
<protein>
    <submittedName>
        <fullName evidence="1">Uncharacterized protein</fullName>
    </submittedName>
</protein>
<accession>A0A8D8RRD8</accession>